<name>A0A6G1CCT2_9ORYZ</name>
<dbReference type="EMBL" id="SPHZ02000010">
    <property type="protein sequence ID" value="KAF0897584.1"/>
    <property type="molecule type" value="Genomic_DNA"/>
</dbReference>
<evidence type="ECO:0000256" key="1">
    <source>
        <dbReference type="SAM" id="SignalP"/>
    </source>
</evidence>
<dbReference type="Proteomes" id="UP000479710">
    <property type="component" value="Unassembled WGS sequence"/>
</dbReference>
<proteinExistence type="predicted"/>
<evidence type="ECO:0000313" key="2">
    <source>
        <dbReference type="EMBL" id="KAF0897584.1"/>
    </source>
</evidence>
<feature type="chain" id="PRO_5026277568" description="Secreted protein" evidence="1">
    <location>
        <begin position="21"/>
        <end position="68"/>
    </location>
</feature>
<evidence type="ECO:0000313" key="3">
    <source>
        <dbReference type="Proteomes" id="UP000479710"/>
    </source>
</evidence>
<feature type="signal peptide" evidence="1">
    <location>
        <begin position="1"/>
        <end position="20"/>
    </location>
</feature>
<reference evidence="2 3" key="1">
    <citation type="submission" date="2019-11" db="EMBL/GenBank/DDBJ databases">
        <title>Whole genome sequence of Oryza granulata.</title>
        <authorList>
            <person name="Li W."/>
        </authorList>
    </citation>
    <scope>NUCLEOTIDE SEQUENCE [LARGE SCALE GENOMIC DNA]</scope>
    <source>
        <strain evidence="3">cv. Menghai</strain>
        <tissue evidence="2">Leaf</tissue>
    </source>
</reference>
<keyword evidence="3" id="KW-1185">Reference proteome</keyword>
<gene>
    <name evidence="2" type="ORF">E2562_039387</name>
</gene>
<comment type="caution">
    <text evidence="2">The sequence shown here is derived from an EMBL/GenBank/DDBJ whole genome shotgun (WGS) entry which is preliminary data.</text>
</comment>
<keyword evidence="1" id="KW-0732">Signal</keyword>
<organism evidence="2 3">
    <name type="scientific">Oryza meyeriana var. granulata</name>
    <dbReference type="NCBI Taxonomy" id="110450"/>
    <lineage>
        <taxon>Eukaryota</taxon>
        <taxon>Viridiplantae</taxon>
        <taxon>Streptophyta</taxon>
        <taxon>Embryophyta</taxon>
        <taxon>Tracheophyta</taxon>
        <taxon>Spermatophyta</taxon>
        <taxon>Magnoliopsida</taxon>
        <taxon>Liliopsida</taxon>
        <taxon>Poales</taxon>
        <taxon>Poaceae</taxon>
        <taxon>BOP clade</taxon>
        <taxon>Oryzoideae</taxon>
        <taxon>Oryzeae</taxon>
        <taxon>Oryzinae</taxon>
        <taxon>Oryza</taxon>
        <taxon>Oryza meyeriana</taxon>
    </lineage>
</organism>
<protein>
    <recommendedName>
        <fullName evidence="4">Secreted protein</fullName>
    </recommendedName>
</protein>
<sequence>MRRGPGWWFPVAVAALRVHALSSAAGGHVRVAGVGGSDDECSGESMGFAEGADVAHVGAMHRSNMAHG</sequence>
<dbReference type="AlphaFoldDB" id="A0A6G1CCT2"/>
<accession>A0A6G1CCT2</accession>
<evidence type="ECO:0008006" key="4">
    <source>
        <dbReference type="Google" id="ProtNLM"/>
    </source>
</evidence>